<dbReference type="OrthoDB" id="2627453at2759"/>
<dbReference type="RefSeq" id="XP_041158866.1">
    <property type="nucleotide sequence ID" value="XM_041303259.1"/>
</dbReference>
<sequence length="408" mass="46695">MQKYVTGGEHFYLWNYQDNLITISPIPSKLSQRTIEQHWSPRTLCPFPGAERQNVLMDPAQNLFAIMYAVNKITYIYLATLDDGCVHPHAAGPALVLEFAVYEWQAKYQCYGRHIALWRQFHTRGVGTSSPMWQLQIWDWQHSTTLSSVLSSSIQTTFLTPTSFCFLGNDRLLVVADNLKLYLIKDMSETPRLLACFLLFFLLEDTGHYLPTMHGSQLRTQAQSMYTSDPEHRLLCLTSSIDKRTICLISTKIFFDIDEATAITPIPWNDWGPGHVRVVEQSVMHVSITHVSGNRVLLADEMVSKRHGYYKLRMMDFSPLAVTNRRGLGRVVKERSTVTVAVQRGPNFEWDDESKYYYSTVETALPYVEVVSDRKISSGLLQDVWMDGDRIYLLLDGPYIGGTKLEVI</sequence>
<proteinExistence type="predicted"/>
<keyword evidence="2" id="KW-1185">Reference proteome</keyword>
<evidence type="ECO:0000313" key="2">
    <source>
        <dbReference type="Proteomes" id="UP000719766"/>
    </source>
</evidence>
<dbReference type="EMBL" id="JABBWE010000038">
    <property type="protein sequence ID" value="KAG1792198.1"/>
    <property type="molecule type" value="Genomic_DNA"/>
</dbReference>
<gene>
    <name evidence="1" type="ORF">HD556DRAFT_1381573</name>
</gene>
<organism evidence="1 2">
    <name type="scientific">Suillus plorans</name>
    <dbReference type="NCBI Taxonomy" id="116603"/>
    <lineage>
        <taxon>Eukaryota</taxon>
        <taxon>Fungi</taxon>
        <taxon>Dikarya</taxon>
        <taxon>Basidiomycota</taxon>
        <taxon>Agaricomycotina</taxon>
        <taxon>Agaricomycetes</taxon>
        <taxon>Agaricomycetidae</taxon>
        <taxon>Boletales</taxon>
        <taxon>Suillineae</taxon>
        <taxon>Suillaceae</taxon>
        <taxon>Suillus</taxon>
    </lineage>
</organism>
<dbReference type="AlphaFoldDB" id="A0A9P7AP20"/>
<protein>
    <submittedName>
        <fullName evidence="1">Uncharacterized protein</fullName>
    </submittedName>
</protein>
<reference evidence="1" key="1">
    <citation type="journal article" date="2020" name="New Phytol.">
        <title>Comparative genomics reveals dynamic genome evolution in host specialist ectomycorrhizal fungi.</title>
        <authorList>
            <person name="Lofgren L.A."/>
            <person name="Nguyen N.H."/>
            <person name="Vilgalys R."/>
            <person name="Ruytinx J."/>
            <person name="Liao H.L."/>
            <person name="Branco S."/>
            <person name="Kuo A."/>
            <person name="LaButti K."/>
            <person name="Lipzen A."/>
            <person name="Andreopoulos W."/>
            <person name="Pangilinan J."/>
            <person name="Riley R."/>
            <person name="Hundley H."/>
            <person name="Na H."/>
            <person name="Barry K."/>
            <person name="Grigoriev I.V."/>
            <person name="Stajich J.E."/>
            <person name="Kennedy P.G."/>
        </authorList>
    </citation>
    <scope>NUCLEOTIDE SEQUENCE</scope>
    <source>
        <strain evidence="1">S12</strain>
    </source>
</reference>
<accession>A0A9P7AP20</accession>
<evidence type="ECO:0000313" key="1">
    <source>
        <dbReference type="EMBL" id="KAG1792198.1"/>
    </source>
</evidence>
<dbReference type="GeneID" id="64597023"/>
<dbReference type="Proteomes" id="UP000719766">
    <property type="component" value="Unassembled WGS sequence"/>
</dbReference>
<name>A0A9P7AP20_9AGAM</name>
<dbReference type="SUPFAM" id="SSF69304">
    <property type="entry name" value="Tricorn protease N-terminal domain"/>
    <property type="match status" value="1"/>
</dbReference>
<feature type="non-terminal residue" evidence="1">
    <location>
        <position position="408"/>
    </location>
</feature>
<comment type="caution">
    <text evidence="1">The sequence shown here is derived from an EMBL/GenBank/DDBJ whole genome shotgun (WGS) entry which is preliminary data.</text>
</comment>